<dbReference type="Proteomes" id="UP000011081">
    <property type="component" value="Unassembled WGS sequence"/>
</dbReference>
<evidence type="ECO:0000313" key="3">
    <source>
        <dbReference type="Proteomes" id="UP000011081"/>
    </source>
</evidence>
<feature type="signal peptide" evidence="1">
    <location>
        <begin position="1"/>
        <end position="21"/>
    </location>
</feature>
<dbReference type="OrthoDB" id="10351247at2759"/>
<name>L2GT36_VAVCU</name>
<protein>
    <submittedName>
        <fullName evidence="2">Uncharacterized protein</fullName>
    </submittedName>
</protein>
<sequence length="333" mass="37947">MQNLIVLSTTILACALQGVMARDSCSGVGVLEAECISECGSERRRHHRGREHDGGLFDFNCESSDFGSDCHRSCRDKERHVAHGRHILEKCITPLVCEVGCRDLTDRECEVLLKAFDNLRQFIYKDFREYEQAWEMQDPLAMYRIAYCNLVLYNCPFAIQMARCINESKACVGSLSLRICGDNTTFTVQSSVNFIVANPVCIPLFILKPETFLNCPIEIDLILFKYICKMLTNVRKGHGSSSGCHRGVSKLIKMFHSRCFRHDRNSVLVVKMVIIKLCVDIRQNCIDWSFGTYFDILEMKHRGRESGRSRCNFTAAINYYFGTIGSRGNTPCH</sequence>
<reference evidence="3" key="1">
    <citation type="submission" date="2011-03" db="EMBL/GenBank/DDBJ databases">
        <title>The genome sequence of Vavraia culicis strain floridensis.</title>
        <authorList>
            <consortium name="The Broad Institute Genome Sequencing Platform"/>
            <person name="Cuomo C."/>
            <person name="Becnel J."/>
            <person name="Sanscrainte N."/>
            <person name="Young S.K."/>
            <person name="Zeng Q."/>
            <person name="Gargeya S."/>
            <person name="Fitzgerald M."/>
            <person name="Haas B."/>
            <person name="Abouelleil A."/>
            <person name="Alvarado L."/>
            <person name="Arachchi H.M."/>
            <person name="Berlin A."/>
            <person name="Chapman S.B."/>
            <person name="Gearin G."/>
            <person name="Goldberg J."/>
            <person name="Griggs A."/>
            <person name="Gujja S."/>
            <person name="Hansen M."/>
            <person name="Heiman D."/>
            <person name="Howarth C."/>
            <person name="Larimer J."/>
            <person name="Lui A."/>
            <person name="MacDonald P.J.P."/>
            <person name="McCowen C."/>
            <person name="Montmayeur A."/>
            <person name="Murphy C."/>
            <person name="Neiman D."/>
            <person name="Pearson M."/>
            <person name="Priest M."/>
            <person name="Roberts A."/>
            <person name="Saif S."/>
            <person name="Shea T."/>
            <person name="Sisk P."/>
            <person name="Stolte C."/>
            <person name="Sykes S."/>
            <person name="Wortman J."/>
            <person name="Nusbaum C."/>
            <person name="Birren B."/>
        </authorList>
    </citation>
    <scope>NUCLEOTIDE SEQUENCE [LARGE SCALE GENOMIC DNA]</scope>
    <source>
        <strain evidence="3">floridensis</strain>
    </source>
</reference>
<dbReference type="AlphaFoldDB" id="L2GT36"/>
<dbReference type="GeneID" id="19879549"/>
<keyword evidence="3" id="KW-1185">Reference proteome</keyword>
<keyword evidence="1" id="KW-0732">Signal</keyword>
<dbReference type="OMA" id="IKLCVDI"/>
<proteinExistence type="predicted"/>
<dbReference type="RefSeq" id="XP_008074692.1">
    <property type="nucleotide sequence ID" value="XM_008076501.1"/>
</dbReference>
<evidence type="ECO:0000256" key="1">
    <source>
        <dbReference type="SAM" id="SignalP"/>
    </source>
</evidence>
<feature type="chain" id="PRO_5003960146" evidence="1">
    <location>
        <begin position="22"/>
        <end position="333"/>
    </location>
</feature>
<dbReference type="VEuPathDB" id="MicrosporidiaDB:VCUG_01675"/>
<dbReference type="HOGENOM" id="CLU_834709_0_0_1"/>
<dbReference type="EMBL" id="GL877431">
    <property type="protein sequence ID" value="ELA46831.1"/>
    <property type="molecule type" value="Genomic_DNA"/>
</dbReference>
<dbReference type="InParanoid" id="L2GT36"/>
<evidence type="ECO:0000313" key="2">
    <source>
        <dbReference type="EMBL" id="ELA46831.1"/>
    </source>
</evidence>
<organism evidence="2 3">
    <name type="scientific">Vavraia culicis (isolate floridensis)</name>
    <name type="common">Microsporidian parasite</name>
    <dbReference type="NCBI Taxonomy" id="948595"/>
    <lineage>
        <taxon>Eukaryota</taxon>
        <taxon>Fungi</taxon>
        <taxon>Fungi incertae sedis</taxon>
        <taxon>Microsporidia</taxon>
        <taxon>Pleistophoridae</taxon>
        <taxon>Vavraia</taxon>
    </lineage>
</organism>
<gene>
    <name evidence="2" type="ORF">VCUG_01675</name>
</gene>
<accession>L2GT36</accession>